<protein>
    <submittedName>
        <fullName evidence="2">Uncharacterized protein</fullName>
    </submittedName>
</protein>
<keyword evidence="1" id="KW-0732">Signal</keyword>
<dbReference type="NCBIfam" id="TIGR02001">
    <property type="entry name" value="gcw_chp"/>
    <property type="match status" value="1"/>
</dbReference>
<evidence type="ECO:0000313" key="2">
    <source>
        <dbReference type="EMBL" id="SCW31720.1"/>
    </source>
</evidence>
<evidence type="ECO:0000256" key="1">
    <source>
        <dbReference type="SAM" id="SignalP"/>
    </source>
</evidence>
<dbReference type="Pfam" id="PF09694">
    <property type="entry name" value="Gcw_chp"/>
    <property type="match status" value="1"/>
</dbReference>
<organism evidence="2 3">
    <name type="scientific">Asticcacaulis taihuensis</name>
    <dbReference type="NCBI Taxonomy" id="260084"/>
    <lineage>
        <taxon>Bacteria</taxon>
        <taxon>Pseudomonadati</taxon>
        <taxon>Pseudomonadota</taxon>
        <taxon>Alphaproteobacteria</taxon>
        <taxon>Caulobacterales</taxon>
        <taxon>Caulobacteraceae</taxon>
        <taxon>Asticcacaulis</taxon>
    </lineage>
</organism>
<name>A0A1G4PHI7_9CAUL</name>
<evidence type="ECO:0000313" key="3">
    <source>
        <dbReference type="Proteomes" id="UP000199150"/>
    </source>
</evidence>
<dbReference type="SUPFAM" id="SSF56935">
    <property type="entry name" value="Porins"/>
    <property type="match status" value="1"/>
</dbReference>
<feature type="chain" id="PRO_5011688834" evidence="1">
    <location>
        <begin position="23"/>
        <end position="215"/>
    </location>
</feature>
<dbReference type="AlphaFoldDB" id="A0A1G4PHI7"/>
<gene>
    <name evidence="2" type="ORF">SAMN02927928_0375</name>
</gene>
<proteinExistence type="predicted"/>
<dbReference type="EMBL" id="FMTS01000001">
    <property type="protein sequence ID" value="SCW31720.1"/>
    <property type="molecule type" value="Genomic_DNA"/>
</dbReference>
<keyword evidence="3" id="KW-1185">Reference proteome</keyword>
<reference evidence="3" key="1">
    <citation type="submission" date="2016-10" db="EMBL/GenBank/DDBJ databases">
        <authorList>
            <person name="Varghese N."/>
            <person name="Submissions S."/>
        </authorList>
    </citation>
    <scope>NUCLEOTIDE SEQUENCE [LARGE SCALE GENOMIC DNA]</scope>
    <source>
        <strain evidence="3">CGMCC 1.3431</strain>
    </source>
</reference>
<dbReference type="RefSeq" id="WP_090645912.1">
    <property type="nucleotide sequence ID" value="NZ_CBCRYE010000001.1"/>
</dbReference>
<dbReference type="STRING" id="260084.SAMN02927928_0375"/>
<dbReference type="InterPro" id="IPR010239">
    <property type="entry name" value="CHP02001"/>
</dbReference>
<sequence length="215" mass="22890">MKKTLVAAVAISALFAGGAAMAQDDAGHLSYNIAVTSNYVWRGVTQTDNNAALQGGIDYSKGMFYAGAWASNVDFPYGDGNADTELDLYMGLTPSAGDFHFDFGAIAYTYPSSGGDVISELKAAVNHPMGKGTIGAAMYLDAETLEDPYYEVNASYPLTDKWSVSGALGNYEMYGYTTKNIGFTYAINDTLGLDLRWADASKQPSTFAATIKASF</sequence>
<dbReference type="OrthoDB" id="9793561at2"/>
<dbReference type="Proteomes" id="UP000199150">
    <property type="component" value="Unassembled WGS sequence"/>
</dbReference>
<accession>A0A1G4PHI7</accession>
<feature type="signal peptide" evidence="1">
    <location>
        <begin position="1"/>
        <end position="22"/>
    </location>
</feature>